<dbReference type="RefSeq" id="WP_172992099.1">
    <property type="nucleotide sequence ID" value="NZ_AP021861.1"/>
</dbReference>
<keyword evidence="1" id="KW-0732">Signal</keyword>
<dbReference type="PROSITE" id="PS00018">
    <property type="entry name" value="EF_HAND_1"/>
    <property type="match status" value="2"/>
</dbReference>
<sequence>MRRIVASLVVLLSFPALALAQLNPLNYSVLDNGLGLNPILSGTATASIVTTSTSATFTYGTTVYNAVMTPQVSGPDIAVFTFSNINLGGLATALTITGTNPVALLSQQNIVTIPIAINGGNANAGVAGTAGVGGGAGGTTGHVGVGTTAGGAGVSGGGGGGGFGGAGGTGAGTGGGVGGAANVGSLVIGGSGGGGGGFSSGGGGGGGLEIGAVNSISLGGTVAITANGGNGSAGGAGNGGGGSGGLIYIHGKQVIPLASQTISANGGTATNQGGGGGGGKIIIDGLQNADPNSRGVPIETTFTGTVMQAKGGASGTGGVGGAGSIVLNPSLPIVTNLNITLDGQPITLNGTEVNSGARVTYIIQRDLQVGTNQNGVQPGQAQLAVNEPLAADAKLSIMASGVFKTNAFKQTVAKLTGNGKLQLDAGGTVSISNSSTIDFDFTGSIEGTGTLEKAGSGTLIRRTNLLVPGTVNNAAGTLAIEGATVKADTAFTNAVGATLKFDGLGSSIVSPTLTNAGQIVGSGSVAADLTNQPTGTIRLLESDSQLYTGAVNTNSGNISLLGGVIQFTNPVTNSAVTGGMSGRGTMIFGGTGLTNDGFLAFSGGNSDILGDVTNNAGGAVSTVGRSVSSFYGDFVNQGTVLTATGATTVFLATQTGGGSFTGGGTVEYFGPIVPGNSPAMISYGGNVVFGPAATLKIELGGTTRGSKYDALNIAGNLAADGALAVSLINGFVPSIGQTFDILNWGSLTGGFSSITLPSLPGRAWDTSQLYQSGTLRVVAPTVSGDFDGNGFVDSGDLVGWKSNFGITSGATRAQGDADGDGDVDGADFMAWQQTFGQTVSTPVAAAVPEASGLTLALLAMLGGVAMRRR</sequence>
<dbReference type="Gene3D" id="1.10.1330.10">
    <property type="entry name" value="Dockerin domain"/>
    <property type="match status" value="1"/>
</dbReference>
<dbReference type="GO" id="GO:0000272">
    <property type="term" value="P:polysaccharide catabolic process"/>
    <property type="evidence" value="ECO:0007669"/>
    <property type="project" value="InterPro"/>
</dbReference>
<dbReference type="KEGG" id="lpav:PLANPX_3570"/>
<dbReference type="AlphaFoldDB" id="A0A5K7XBS2"/>
<dbReference type="SUPFAM" id="SSF63446">
    <property type="entry name" value="Type I dockerin domain"/>
    <property type="match status" value="1"/>
</dbReference>
<accession>A0A5K7XBS2</accession>
<dbReference type="InterPro" id="IPR018247">
    <property type="entry name" value="EF_Hand_1_Ca_BS"/>
</dbReference>
<name>A0A5K7XBS2_9BACT</name>
<feature type="signal peptide" evidence="1">
    <location>
        <begin position="1"/>
        <end position="18"/>
    </location>
</feature>
<evidence type="ECO:0000313" key="3">
    <source>
        <dbReference type="Proteomes" id="UP000326837"/>
    </source>
</evidence>
<dbReference type="InterPro" id="IPR036439">
    <property type="entry name" value="Dockerin_dom_sf"/>
</dbReference>
<proteinExistence type="predicted"/>
<dbReference type="Proteomes" id="UP000326837">
    <property type="component" value="Chromosome"/>
</dbReference>
<organism evidence="2 3">
    <name type="scientific">Lacipirellula parvula</name>
    <dbReference type="NCBI Taxonomy" id="2650471"/>
    <lineage>
        <taxon>Bacteria</taxon>
        <taxon>Pseudomonadati</taxon>
        <taxon>Planctomycetota</taxon>
        <taxon>Planctomycetia</taxon>
        <taxon>Pirellulales</taxon>
        <taxon>Lacipirellulaceae</taxon>
        <taxon>Lacipirellula</taxon>
    </lineage>
</organism>
<evidence type="ECO:0000256" key="1">
    <source>
        <dbReference type="SAM" id="SignalP"/>
    </source>
</evidence>
<feature type="chain" id="PRO_5024865013" evidence="1">
    <location>
        <begin position="19"/>
        <end position="869"/>
    </location>
</feature>
<protein>
    <submittedName>
        <fullName evidence="2">Uncharacterized protein</fullName>
    </submittedName>
</protein>
<evidence type="ECO:0000313" key="2">
    <source>
        <dbReference type="EMBL" id="BBO33958.1"/>
    </source>
</evidence>
<gene>
    <name evidence="2" type="ORF">PLANPX_3570</name>
</gene>
<dbReference type="EMBL" id="AP021861">
    <property type="protein sequence ID" value="BBO33958.1"/>
    <property type="molecule type" value="Genomic_DNA"/>
</dbReference>
<reference evidence="3" key="1">
    <citation type="submission" date="2019-10" db="EMBL/GenBank/DDBJ databases">
        <title>Lacipirellula parvula gen. nov., sp. nov., representing a lineage of planctomycetes widespread in freshwater anoxic habitats, and description of the family Lacipirellulaceae.</title>
        <authorList>
            <person name="Dedysh S.N."/>
            <person name="Kulichevskaya I.S."/>
            <person name="Beletsky A.V."/>
            <person name="Rakitin A.L."/>
            <person name="Mardanov A.V."/>
            <person name="Ivanova A.A."/>
            <person name="Saltykova V.X."/>
            <person name="Rijpstra W.I.C."/>
            <person name="Sinninghe Damste J.S."/>
            <person name="Ravin N.V."/>
        </authorList>
    </citation>
    <scope>NUCLEOTIDE SEQUENCE [LARGE SCALE GENOMIC DNA]</scope>
    <source>
        <strain evidence="3">PX69</strain>
    </source>
</reference>
<keyword evidence="3" id="KW-1185">Reference proteome</keyword>